<protein>
    <recommendedName>
        <fullName evidence="4 13">GPI mannosyltransferase 1</fullName>
        <ecNumber evidence="13">2.4.1.-</ecNumber>
    </recommendedName>
    <alternativeName>
        <fullName evidence="13">GPI mannosyltransferase I</fullName>
    </alternativeName>
</protein>
<evidence type="ECO:0000256" key="11">
    <source>
        <dbReference type="ARBA" id="ARBA00023136"/>
    </source>
</evidence>
<evidence type="ECO:0000256" key="2">
    <source>
        <dbReference type="ARBA" id="ARBA00004687"/>
    </source>
</evidence>
<feature type="transmembrane region" description="Helical" evidence="13">
    <location>
        <begin position="220"/>
        <end position="241"/>
    </location>
</feature>
<comment type="caution">
    <text evidence="14">The sequence shown here is derived from an EMBL/GenBank/DDBJ whole genome shotgun (WGS) entry which is preliminary data.</text>
</comment>
<evidence type="ECO:0000256" key="8">
    <source>
        <dbReference type="ARBA" id="ARBA00022692"/>
    </source>
</evidence>
<evidence type="ECO:0000313" key="14">
    <source>
        <dbReference type="EMBL" id="KAJ4340161.1"/>
    </source>
</evidence>
<evidence type="ECO:0000313" key="15">
    <source>
        <dbReference type="Proteomes" id="UP001140562"/>
    </source>
</evidence>
<comment type="similarity">
    <text evidence="3 13">Belongs to the PIGM family.</text>
</comment>
<evidence type="ECO:0000256" key="5">
    <source>
        <dbReference type="ARBA" id="ARBA00022502"/>
    </source>
</evidence>
<feature type="transmembrane region" description="Helical" evidence="13">
    <location>
        <begin position="318"/>
        <end position="336"/>
    </location>
</feature>
<keyword evidence="7 13" id="KW-0808">Transferase</keyword>
<dbReference type="GO" id="GO:1990529">
    <property type="term" value="C:glycosylphosphatidylinositol-mannosyltransferase I complex"/>
    <property type="evidence" value="ECO:0007669"/>
    <property type="project" value="TreeGrafter"/>
</dbReference>
<evidence type="ECO:0000256" key="3">
    <source>
        <dbReference type="ARBA" id="ARBA00011071"/>
    </source>
</evidence>
<feature type="transmembrane region" description="Helical" evidence="13">
    <location>
        <begin position="142"/>
        <end position="158"/>
    </location>
</feature>
<keyword evidence="10 13" id="KW-1133">Transmembrane helix</keyword>
<keyword evidence="15" id="KW-1185">Reference proteome</keyword>
<reference evidence="14" key="1">
    <citation type="submission" date="2022-10" db="EMBL/GenBank/DDBJ databases">
        <title>Tapping the CABI collections for fungal endophytes: first genome assemblies for Collariella, Neodidymelliopsis, Ascochyta clinopodiicola, Didymella pomorum, Didymosphaeria variabile, Neocosmospora piperis and Neocucurbitaria cava.</title>
        <authorList>
            <person name="Hill R."/>
        </authorList>
    </citation>
    <scope>NUCLEOTIDE SEQUENCE</scope>
    <source>
        <strain evidence="14">IMI 360193</strain>
    </source>
</reference>
<feature type="transmembrane region" description="Helical" evidence="13">
    <location>
        <begin position="390"/>
        <end position="409"/>
    </location>
</feature>
<dbReference type="GO" id="GO:0005789">
    <property type="term" value="C:endoplasmic reticulum membrane"/>
    <property type="evidence" value="ECO:0007669"/>
    <property type="project" value="UniProtKB-SubCell"/>
</dbReference>
<keyword evidence="6 13" id="KW-0328">Glycosyltransferase</keyword>
<dbReference type="Pfam" id="PF05007">
    <property type="entry name" value="Mannosyl_trans"/>
    <property type="match status" value="1"/>
</dbReference>
<gene>
    <name evidence="14" type="primary">GPI14</name>
    <name evidence="14" type="ORF">N0V87_002782</name>
</gene>
<accession>A0A9W9C2H7</accession>
<dbReference type="Proteomes" id="UP001140562">
    <property type="component" value="Unassembled WGS sequence"/>
</dbReference>
<dbReference type="EMBL" id="JAPEUV010000018">
    <property type="protein sequence ID" value="KAJ4340161.1"/>
    <property type="molecule type" value="Genomic_DNA"/>
</dbReference>
<keyword evidence="5 13" id="KW-0337">GPI-anchor biosynthesis</keyword>
<comment type="subcellular location">
    <subcellularLocation>
        <location evidence="1 13">Endoplasmic reticulum membrane</location>
        <topology evidence="1 13">Multi-pass membrane protein</topology>
    </subcellularLocation>
</comment>
<dbReference type="PANTHER" id="PTHR12886">
    <property type="entry name" value="PIG-M MANNOSYLTRANSFERASE"/>
    <property type="match status" value="1"/>
</dbReference>
<evidence type="ECO:0000256" key="9">
    <source>
        <dbReference type="ARBA" id="ARBA00022824"/>
    </source>
</evidence>
<keyword evidence="8 13" id="KW-0812">Transmembrane</keyword>
<keyword evidence="9 13" id="KW-0256">Endoplasmic reticulum</keyword>
<evidence type="ECO:0000256" key="10">
    <source>
        <dbReference type="ARBA" id="ARBA00022989"/>
    </source>
</evidence>
<keyword evidence="11 13" id="KW-0472">Membrane</keyword>
<feature type="transmembrane region" description="Helical" evidence="13">
    <location>
        <begin position="12"/>
        <end position="30"/>
    </location>
</feature>
<sequence length="425" mass="48329">MALSVFFSSPLLVFTTASLLRVAFLLYGLWQDANSPMKYTDIDYFVFTDAARFTAQGQSPYARDTYRYTPLLAWMLYPTTWSGTFWFSSGKLLFAIGDVVAGWMMYRILREFRGMGKERALKFASIWLLNPMVATISTRGSSEGLLGVFVTALLWAVLKRRIVAAGMLLGFAVHFKIYPFIYAASIVWWLDSPQIGRVERRSTEASVVDQLRAFVNPQRVTLTVASIVTFALLNAVMYQMYGMPFLEHSYFYHLTRIDHRHNFSPYNTLLYLNSSPGGSQSTFELERLAFLPQLLLSAVMIPLALAKKDLPSTMLAQTFAFVAFNKVCTSQYFLWYMMFLPYYLPDSILLRSSPIGFTALAAWIVGQAVWLQQGFQLEFNGYPTFVPGLWLSGVVFFIVNVGILGVVIYDTRIRGNRTMSAKKRQ</sequence>
<name>A0A9W9C2H7_9PLEO</name>
<comment type="pathway">
    <text evidence="2 13">Glycolipid biosynthesis; glycosylphosphatidylinositol-anchor biosynthesis.</text>
</comment>
<organism evidence="14 15">
    <name type="scientific">Didymella glomerata</name>
    <dbReference type="NCBI Taxonomy" id="749621"/>
    <lineage>
        <taxon>Eukaryota</taxon>
        <taxon>Fungi</taxon>
        <taxon>Dikarya</taxon>
        <taxon>Ascomycota</taxon>
        <taxon>Pezizomycotina</taxon>
        <taxon>Dothideomycetes</taxon>
        <taxon>Pleosporomycetidae</taxon>
        <taxon>Pleosporales</taxon>
        <taxon>Pleosporineae</taxon>
        <taxon>Didymellaceae</taxon>
        <taxon>Didymella</taxon>
    </lineage>
</organism>
<dbReference type="GO" id="GO:0051751">
    <property type="term" value="F:alpha-1,4-mannosyltransferase activity"/>
    <property type="evidence" value="ECO:0007669"/>
    <property type="project" value="InterPro"/>
</dbReference>
<dbReference type="AlphaFoldDB" id="A0A9W9C2H7"/>
<feature type="transmembrane region" description="Helical" evidence="13">
    <location>
        <begin position="85"/>
        <end position="108"/>
    </location>
</feature>
<proteinExistence type="inferred from homology"/>
<feature type="transmembrane region" description="Helical" evidence="13">
    <location>
        <begin position="165"/>
        <end position="190"/>
    </location>
</feature>
<dbReference type="GO" id="GO:0006506">
    <property type="term" value="P:GPI anchor biosynthetic process"/>
    <property type="evidence" value="ECO:0007669"/>
    <property type="project" value="UniProtKB-KW"/>
</dbReference>
<dbReference type="GO" id="GO:0004376">
    <property type="term" value="F:GPI mannosyltransferase activity"/>
    <property type="evidence" value="ECO:0007669"/>
    <property type="project" value="InterPro"/>
</dbReference>
<evidence type="ECO:0000256" key="4">
    <source>
        <dbReference type="ARBA" id="ARBA00013797"/>
    </source>
</evidence>
<dbReference type="EC" id="2.4.1.-" evidence="13"/>
<dbReference type="InterPro" id="IPR007704">
    <property type="entry name" value="PIG-M"/>
</dbReference>
<feature type="transmembrane region" description="Helical" evidence="13">
    <location>
        <begin position="348"/>
        <end position="370"/>
    </location>
</feature>
<evidence type="ECO:0000256" key="7">
    <source>
        <dbReference type="ARBA" id="ARBA00022679"/>
    </source>
</evidence>
<evidence type="ECO:0000256" key="12">
    <source>
        <dbReference type="ARBA" id="ARBA00025399"/>
    </source>
</evidence>
<comment type="function">
    <text evidence="12 13">Mannosyltransferase involved in glycosylphosphatidylinositol-anchor biosynthesis. Transfers the first alpha-1,4-mannose to GlcN-acyl-PI during GPI precursor assembly. Required for cell wall integrity.</text>
</comment>
<evidence type="ECO:0000256" key="6">
    <source>
        <dbReference type="ARBA" id="ARBA00022676"/>
    </source>
</evidence>
<evidence type="ECO:0000256" key="13">
    <source>
        <dbReference type="RuleBase" id="RU365064"/>
    </source>
</evidence>
<dbReference type="PANTHER" id="PTHR12886:SF0">
    <property type="entry name" value="GPI MANNOSYLTRANSFERASE 1"/>
    <property type="match status" value="1"/>
</dbReference>
<evidence type="ECO:0000256" key="1">
    <source>
        <dbReference type="ARBA" id="ARBA00004477"/>
    </source>
</evidence>
<dbReference type="OrthoDB" id="1741594at2759"/>